<dbReference type="InterPro" id="IPR008969">
    <property type="entry name" value="CarboxyPept-like_regulatory"/>
</dbReference>
<name>A0ABU7XTE6_9FLAO</name>
<evidence type="ECO:0000259" key="5">
    <source>
        <dbReference type="PROSITE" id="PS51123"/>
    </source>
</evidence>
<dbReference type="InterPro" id="IPR011990">
    <property type="entry name" value="TPR-like_helical_dom_sf"/>
</dbReference>
<comment type="subcellular location">
    <subcellularLocation>
        <location evidence="1">Cell outer membrane</location>
    </subcellularLocation>
</comment>
<evidence type="ECO:0000313" key="7">
    <source>
        <dbReference type="Proteomes" id="UP001337305"/>
    </source>
</evidence>
<protein>
    <submittedName>
        <fullName evidence="6">OmpA family protein</fullName>
    </submittedName>
</protein>
<dbReference type="PANTHER" id="PTHR30329:SF21">
    <property type="entry name" value="LIPOPROTEIN YIAD-RELATED"/>
    <property type="match status" value="1"/>
</dbReference>
<dbReference type="Gene3D" id="2.120.10.30">
    <property type="entry name" value="TolB, C-terminal domain"/>
    <property type="match status" value="1"/>
</dbReference>
<dbReference type="EMBL" id="JAODOP010000004">
    <property type="protein sequence ID" value="MEF3833070.1"/>
    <property type="molecule type" value="Genomic_DNA"/>
</dbReference>
<dbReference type="InterPro" id="IPR036737">
    <property type="entry name" value="OmpA-like_sf"/>
</dbReference>
<organism evidence="6 7">
    <name type="scientific">Flavivirga spongiicola</name>
    <dbReference type="NCBI Taxonomy" id="421621"/>
    <lineage>
        <taxon>Bacteria</taxon>
        <taxon>Pseudomonadati</taxon>
        <taxon>Bacteroidota</taxon>
        <taxon>Flavobacteriia</taxon>
        <taxon>Flavobacteriales</taxon>
        <taxon>Flavobacteriaceae</taxon>
        <taxon>Flavivirga</taxon>
    </lineage>
</organism>
<evidence type="ECO:0000256" key="2">
    <source>
        <dbReference type="ARBA" id="ARBA00023136"/>
    </source>
</evidence>
<keyword evidence="3" id="KW-0998">Cell outer membrane</keyword>
<dbReference type="InterPro" id="IPR011042">
    <property type="entry name" value="6-blade_b-propeller_TolB-like"/>
</dbReference>
<dbReference type="Gene3D" id="2.60.40.1120">
    <property type="entry name" value="Carboxypeptidase-like, regulatory domain"/>
    <property type="match status" value="1"/>
</dbReference>
<dbReference type="SUPFAM" id="SSF82171">
    <property type="entry name" value="DPP6 N-terminal domain-like"/>
    <property type="match status" value="1"/>
</dbReference>
<gene>
    <name evidence="6" type="ORF">N1F79_08000</name>
</gene>
<reference evidence="6 7" key="1">
    <citation type="submission" date="2022-09" db="EMBL/GenBank/DDBJ databases">
        <title>Genome sequencing of Flavivirga sp. MEBiC05379.</title>
        <authorList>
            <person name="Oh H.-M."/>
            <person name="Kwon K.K."/>
            <person name="Park M.J."/>
            <person name="Yang S.-H."/>
        </authorList>
    </citation>
    <scope>NUCLEOTIDE SEQUENCE [LARGE SCALE GENOMIC DNA]</scope>
    <source>
        <strain evidence="6 7">MEBiC05379</strain>
    </source>
</reference>
<keyword evidence="7" id="KW-1185">Reference proteome</keyword>
<dbReference type="Gene3D" id="3.30.1330.60">
    <property type="entry name" value="OmpA-like domain"/>
    <property type="match status" value="1"/>
</dbReference>
<dbReference type="InterPro" id="IPR011659">
    <property type="entry name" value="WD40"/>
</dbReference>
<dbReference type="RefSeq" id="WP_303305420.1">
    <property type="nucleotide sequence ID" value="NZ_JAODOP010000004.1"/>
</dbReference>
<comment type="caution">
    <text evidence="6">The sequence shown here is derived from an EMBL/GenBank/DDBJ whole genome shotgun (WGS) entry which is preliminary data.</text>
</comment>
<proteinExistence type="predicted"/>
<feature type="domain" description="OmpA-like" evidence="5">
    <location>
        <begin position="516"/>
        <end position="637"/>
    </location>
</feature>
<evidence type="ECO:0000256" key="3">
    <source>
        <dbReference type="ARBA" id="ARBA00023237"/>
    </source>
</evidence>
<dbReference type="Pfam" id="PF07676">
    <property type="entry name" value="PD40"/>
    <property type="match status" value="2"/>
</dbReference>
<dbReference type="CDD" id="cd07185">
    <property type="entry name" value="OmpA_C-like"/>
    <property type="match status" value="1"/>
</dbReference>
<dbReference type="SUPFAM" id="SSF103088">
    <property type="entry name" value="OmpA-like"/>
    <property type="match status" value="1"/>
</dbReference>
<dbReference type="PROSITE" id="PS51123">
    <property type="entry name" value="OMPA_2"/>
    <property type="match status" value="1"/>
</dbReference>
<dbReference type="InterPro" id="IPR050330">
    <property type="entry name" value="Bact_OuterMem_StrucFunc"/>
</dbReference>
<keyword evidence="2 4" id="KW-0472">Membrane</keyword>
<dbReference type="InterPro" id="IPR006664">
    <property type="entry name" value="OMP_bac"/>
</dbReference>
<evidence type="ECO:0000313" key="6">
    <source>
        <dbReference type="EMBL" id="MEF3833070.1"/>
    </source>
</evidence>
<dbReference type="Pfam" id="PF13620">
    <property type="entry name" value="CarboxypepD_reg"/>
    <property type="match status" value="1"/>
</dbReference>
<evidence type="ECO:0000256" key="4">
    <source>
        <dbReference type="PROSITE-ProRule" id="PRU00473"/>
    </source>
</evidence>
<dbReference type="Proteomes" id="UP001337305">
    <property type="component" value="Unassembled WGS sequence"/>
</dbReference>
<dbReference type="PANTHER" id="PTHR30329">
    <property type="entry name" value="STATOR ELEMENT OF FLAGELLAR MOTOR COMPLEX"/>
    <property type="match status" value="1"/>
</dbReference>
<dbReference type="SUPFAM" id="SSF49464">
    <property type="entry name" value="Carboxypeptidase regulatory domain-like"/>
    <property type="match status" value="1"/>
</dbReference>
<evidence type="ECO:0000256" key="1">
    <source>
        <dbReference type="ARBA" id="ARBA00004442"/>
    </source>
</evidence>
<dbReference type="Gene3D" id="1.25.40.10">
    <property type="entry name" value="Tetratricopeptide repeat domain"/>
    <property type="match status" value="1"/>
</dbReference>
<dbReference type="InterPro" id="IPR006665">
    <property type="entry name" value="OmpA-like"/>
</dbReference>
<dbReference type="SUPFAM" id="SSF48452">
    <property type="entry name" value="TPR-like"/>
    <property type="match status" value="1"/>
</dbReference>
<accession>A0ABU7XTE6</accession>
<sequence>MKHIITIIILLFVLISNAQENKLKKANQKYNDLSYIDAAKVYLQVAESGYKSEELFKKIGNTYYFKADYKDAEKWYGELYKLNSKTLETEYLLRYSQSLKAVGKEKKAESVYDQFLNTSGILNKEFSSSSDYLEIIEENSNRYNITPLPINSSNADYGAFIHENTIYFASTRNLKKRRSVDVWSNEPFLDIYSVNYNEEENTYSEPVAIKGDVNKRFHESSPAITKDGKTLYFTRTNSTPRIKTNKKDKIQLKIYRATKVGDEWTNIEDLSINGDNYSNVHPALSPDENTLYFASNMPSSIGQTDIFSVSINKDGSFGKPKNLGSKVNTKGRESFPFVTNNYELYFSSDGHFGLGGYDVFYIDLKATGKQLLNVGMPVNGPADDFAFSINNLTKKGFFSSNRTEVDNIYGFTETKSIKELLEAVVTGVVTDKVTGQPIAHATLTINSDDNTIKYDIITREDGSFSTTVNKFKAHTITVKNKGYDTTDTFIAKGEDAYKVDIQLVKNVFEIGPDAMSDLAKMLNTSQIYFDLNKSSIKKEAEIELEKIIAAMKQHPNLKIDVRSHTDSRANDSYNINLSNQRAKATINYLIARGINKDRLTGKGYGESQLLNGCKNGKKCTEAQHQENRRSEFIVLKN</sequence>
<dbReference type="PRINTS" id="PR01021">
    <property type="entry name" value="OMPADOMAIN"/>
</dbReference>
<dbReference type="Pfam" id="PF00691">
    <property type="entry name" value="OmpA"/>
    <property type="match status" value="1"/>
</dbReference>